<dbReference type="InterPro" id="IPR038732">
    <property type="entry name" value="HpyO/CreE_NAD-binding"/>
</dbReference>
<dbReference type="PANTHER" id="PTHR40254">
    <property type="entry name" value="BLR0577 PROTEIN"/>
    <property type="match status" value="1"/>
</dbReference>
<dbReference type="PANTHER" id="PTHR40254:SF1">
    <property type="entry name" value="BLR0577 PROTEIN"/>
    <property type="match status" value="1"/>
</dbReference>
<gene>
    <name evidence="2" type="ORF">F1720_02290</name>
    <name evidence="3" type="ORF">SAMN04490181_2008</name>
</gene>
<feature type="domain" description="FAD-dependent urate hydroxylase HpyO/Asp monooxygenase CreE-like FAD/NAD(P)-binding" evidence="1">
    <location>
        <begin position="20"/>
        <end position="174"/>
    </location>
</feature>
<name>A0A5B2V632_9PSED</name>
<evidence type="ECO:0000259" key="1">
    <source>
        <dbReference type="Pfam" id="PF13454"/>
    </source>
</evidence>
<dbReference type="Pfam" id="PF13454">
    <property type="entry name" value="NAD_binding_9"/>
    <property type="match status" value="1"/>
</dbReference>
<dbReference type="Proteomes" id="UP000199620">
    <property type="component" value="Chromosome I"/>
</dbReference>
<sequence length="479" mass="52311">MSETERGQATGAIRKADVLIIGGGLSGTMLAVQLLRLPGARQILLIEPRAELGRGEAYSAVELGHTLNGNAARMSVDPDNADDLTHWLTEYIAAGGWPESDRQHVPVSELFPPRGIFGLYAQQRLAQARAGSASTVEHIRAEVVDVQVEPAGVRLTLDDGQQLHGAQAVLATGMFPAARTPQTQSSGLNAAAVDPWDVHAMTQLDPQSTVLIIGSGLTMVDAVVSLEQAGHRGPIEIFSRHGLLPHVRRQPPAWVDFLAEDHSLRSPLQLLREVRRQCQSALAQGIDWQAPLDTVRAHIGRLWSQASERQKRQFVRHVRPWWESHHHRSPPLSAELVARLHEEGRLRIQAASFQGLEPTVNGEVTLRLRRRGEQHTTHVSGAALINSSGIEYDWRRVARPLPRQLLARGLIKPGPLALGIAADASGAVLDEQGVVSERLFAMGPPLRGMWWESTAVTDVALQAKALASTLTLLQKWICV</sequence>
<reference evidence="2 5" key="2">
    <citation type="submission" date="2019-09" db="EMBL/GenBank/DDBJ databases">
        <title>Draft genome sequence of Pseudomonas brenneri CCUG 51514(T).</title>
        <authorList>
            <person name="Tunovic T."/>
            <person name="Pineiro-Iglesias B."/>
            <person name="Unosson C."/>
            <person name="Inganas E."/>
            <person name="Ohlen M."/>
            <person name="Cardew S."/>
            <person name="Jensie-Markopoulos S."/>
            <person name="Salva-Serra F."/>
            <person name="Jaen-Luchoro D."/>
            <person name="Svensson-Stadler L."/>
            <person name="Chun J."/>
            <person name="Moore E."/>
        </authorList>
    </citation>
    <scope>NUCLEOTIDE SEQUENCE [LARGE SCALE GENOMIC DNA]</scope>
    <source>
        <strain evidence="2 5">CCUG 51514</strain>
    </source>
</reference>
<dbReference type="EMBL" id="LT629800">
    <property type="protein sequence ID" value="SDU94894.1"/>
    <property type="molecule type" value="Genomic_DNA"/>
</dbReference>
<organism evidence="2 5">
    <name type="scientific">Pseudomonas brenneri</name>
    <dbReference type="NCBI Taxonomy" id="129817"/>
    <lineage>
        <taxon>Bacteria</taxon>
        <taxon>Pseudomonadati</taxon>
        <taxon>Pseudomonadota</taxon>
        <taxon>Gammaproteobacteria</taxon>
        <taxon>Pseudomonadales</taxon>
        <taxon>Pseudomonadaceae</taxon>
        <taxon>Pseudomonas</taxon>
    </lineage>
</organism>
<dbReference type="AlphaFoldDB" id="A0A5B2V632"/>
<evidence type="ECO:0000313" key="3">
    <source>
        <dbReference type="EMBL" id="SDU94894.1"/>
    </source>
</evidence>
<reference evidence="3 4" key="1">
    <citation type="submission" date="2016-10" db="EMBL/GenBank/DDBJ databases">
        <authorList>
            <person name="Varghese N."/>
            <person name="Submissions S."/>
        </authorList>
    </citation>
    <scope>NUCLEOTIDE SEQUENCE [LARGE SCALE GENOMIC DNA]</scope>
    <source>
        <strain evidence="3 4">BS2771</strain>
    </source>
</reference>
<dbReference type="InterPro" id="IPR052189">
    <property type="entry name" value="L-asp_N-monooxygenase_NS-form"/>
</dbReference>
<dbReference type="InterPro" id="IPR036188">
    <property type="entry name" value="FAD/NAD-bd_sf"/>
</dbReference>
<dbReference type="OrthoDB" id="101972at2"/>
<keyword evidence="4" id="KW-1185">Reference proteome</keyword>
<evidence type="ECO:0000313" key="5">
    <source>
        <dbReference type="Proteomes" id="UP000325296"/>
    </source>
</evidence>
<dbReference type="Gene3D" id="3.50.50.60">
    <property type="entry name" value="FAD/NAD(P)-binding domain"/>
    <property type="match status" value="1"/>
</dbReference>
<dbReference type="SUPFAM" id="SSF51905">
    <property type="entry name" value="FAD/NAD(P)-binding domain"/>
    <property type="match status" value="1"/>
</dbReference>
<accession>A0A5B2V632</accession>
<dbReference type="Proteomes" id="UP000325296">
    <property type="component" value="Unassembled WGS sequence"/>
</dbReference>
<evidence type="ECO:0000313" key="4">
    <source>
        <dbReference type="Proteomes" id="UP000199620"/>
    </source>
</evidence>
<dbReference type="RefSeq" id="WP_090291246.1">
    <property type="nucleotide sequence ID" value="NZ_BMNU01000001.1"/>
</dbReference>
<proteinExistence type="predicted"/>
<protein>
    <submittedName>
        <fullName evidence="2">Pyridine nucleotide-disulfide oxidoreductase</fullName>
    </submittedName>
    <submittedName>
        <fullName evidence="3">Uncharacterized NAD(P)/FAD-binding protein YdhS</fullName>
    </submittedName>
</protein>
<dbReference type="EMBL" id="VUOL01000001">
    <property type="protein sequence ID" value="KAA2233872.1"/>
    <property type="molecule type" value="Genomic_DNA"/>
</dbReference>
<evidence type="ECO:0000313" key="2">
    <source>
        <dbReference type="EMBL" id="KAA2233872.1"/>
    </source>
</evidence>